<evidence type="ECO:0000256" key="1">
    <source>
        <dbReference type="SAM" id="Phobius"/>
    </source>
</evidence>
<dbReference type="Proteomes" id="UP000277300">
    <property type="component" value="Unassembled WGS sequence"/>
</dbReference>
<gene>
    <name evidence="2" type="ORF">BBJ29_002920</name>
    <name evidence="3" type="ORF">BBP00_00005831</name>
</gene>
<keyword evidence="1" id="KW-0812">Transmembrane</keyword>
<evidence type="ECO:0000313" key="4">
    <source>
        <dbReference type="Proteomes" id="UP000277300"/>
    </source>
</evidence>
<evidence type="ECO:0000313" key="3">
    <source>
        <dbReference type="EMBL" id="RLN60725.1"/>
    </source>
</evidence>
<dbReference type="InterPro" id="IPR046348">
    <property type="entry name" value="SIS_dom_sf"/>
</dbReference>
<proteinExistence type="predicted"/>
<dbReference type="AlphaFoldDB" id="A0A3F2RMU3"/>
<dbReference type="SUPFAM" id="SSF53697">
    <property type="entry name" value="SIS domain"/>
    <property type="match status" value="1"/>
</dbReference>
<sequence length="305" mass="33519">MLRSLTLHAQKRFARRSACCISACSDLRLHGADLGDRRLARKQFSTSDSSAKLPIGNGNAFLRSVASDIQALGNLYQSLANDSDAAQNFQQCVMRILQCHDEHHRVFVTGMGKSGAVAKRLASTLASVSVSSQYVYGGEWIHGELGGLKEGDTAVTAAAEDEAGCPVPSRSIIVQVSGQLYQWWPCQQRSSLIPRLSAPLKHKLYLILAQSVLAFVYITFGVIFKKCTSRQQFGLLLFLPVMKLVFKNLVGRLASDDEETIPVVVVFTVDVFNGLYASQCIQSSRSWRGLQLPLSVARINDYNMT</sequence>
<evidence type="ECO:0000313" key="5">
    <source>
        <dbReference type="Proteomes" id="UP000284657"/>
    </source>
</evidence>
<dbReference type="Proteomes" id="UP000284657">
    <property type="component" value="Unassembled WGS sequence"/>
</dbReference>
<comment type="caution">
    <text evidence="3">The sequence shown here is derived from an EMBL/GenBank/DDBJ whole genome shotgun (WGS) entry which is preliminary data.</text>
</comment>
<reference evidence="4 5" key="1">
    <citation type="submission" date="2018-07" db="EMBL/GenBank/DDBJ databases">
        <title>Genome sequencing of oomycete isolates from Chile give support for New Zealand origin for Phytophthora kernoviae and make available the first Nothophytophthora sp. genome.</title>
        <authorList>
            <person name="Studholme D.J."/>
            <person name="Sanfuentes E."/>
            <person name="Panda P."/>
            <person name="Hill R."/>
            <person name="Sambles C."/>
            <person name="Grant M."/>
            <person name="Williams N.M."/>
            <person name="Mcdougal R.L."/>
        </authorList>
    </citation>
    <scope>NUCLEOTIDE SEQUENCE [LARGE SCALE GENOMIC DNA]</scope>
    <source>
        <strain evidence="3">Chile6</strain>
        <strain evidence="2">Chile7</strain>
    </source>
</reference>
<dbReference type="OrthoDB" id="415590at2759"/>
<dbReference type="PANTHER" id="PTHR38418:SF2">
    <property type="entry name" value="SUGAR ISOMERASE, KPSF_GUTQ (AFU_ORTHOLOGUE AFUA_6G08860)"/>
    <property type="match status" value="1"/>
</dbReference>
<feature type="transmembrane region" description="Helical" evidence="1">
    <location>
        <begin position="204"/>
        <end position="223"/>
    </location>
</feature>
<organism evidence="3 4">
    <name type="scientific">Phytophthora kernoviae</name>
    <dbReference type="NCBI Taxonomy" id="325452"/>
    <lineage>
        <taxon>Eukaryota</taxon>
        <taxon>Sar</taxon>
        <taxon>Stramenopiles</taxon>
        <taxon>Oomycota</taxon>
        <taxon>Peronosporomycetes</taxon>
        <taxon>Peronosporales</taxon>
        <taxon>Peronosporaceae</taxon>
        <taxon>Phytophthora</taxon>
    </lineage>
</organism>
<dbReference type="GO" id="GO:0097367">
    <property type="term" value="F:carbohydrate derivative binding"/>
    <property type="evidence" value="ECO:0007669"/>
    <property type="project" value="InterPro"/>
</dbReference>
<dbReference type="PANTHER" id="PTHR38418">
    <property type="entry name" value="SUGAR ISOMERASE, KPSF/GUTQ (AFU_ORTHOLOGUE AFUA_6G08860)"/>
    <property type="match status" value="1"/>
</dbReference>
<keyword evidence="1" id="KW-1133">Transmembrane helix</keyword>
<accession>A0A3F2RMU3</accession>
<evidence type="ECO:0008006" key="6">
    <source>
        <dbReference type="Google" id="ProtNLM"/>
    </source>
</evidence>
<protein>
    <recommendedName>
        <fullName evidence="6">SIS domain-containing protein</fullName>
    </recommendedName>
</protein>
<dbReference type="EMBL" id="MBAD02001931">
    <property type="protein sequence ID" value="RLN51022.1"/>
    <property type="molecule type" value="Genomic_DNA"/>
</dbReference>
<keyword evidence="1" id="KW-0472">Membrane</keyword>
<dbReference type="Gene3D" id="3.40.50.10490">
    <property type="entry name" value="Glucose-6-phosphate isomerase like protein, domain 1"/>
    <property type="match status" value="1"/>
</dbReference>
<dbReference type="EMBL" id="MBDO02000179">
    <property type="protein sequence ID" value="RLN60725.1"/>
    <property type="molecule type" value="Genomic_DNA"/>
</dbReference>
<evidence type="ECO:0000313" key="2">
    <source>
        <dbReference type="EMBL" id="RLN51022.1"/>
    </source>
</evidence>
<name>A0A3F2RMU3_9STRA</name>
<dbReference type="GO" id="GO:1901135">
    <property type="term" value="P:carbohydrate derivative metabolic process"/>
    <property type="evidence" value="ECO:0007669"/>
    <property type="project" value="InterPro"/>
</dbReference>